<dbReference type="GO" id="GO:0003677">
    <property type="term" value="F:DNA binding"/>
    <property type="evidence" value="ECO:0007669"/>
    <property type="project" value="UniProtKB-UniRule"/>
</dbReference>
<sequence length="181" mass="19667">MEVFWAKGYEATQLSELMTAIGINPPSFYAAFGSKEALYREALDLYLSTVGGVSVKALAETGNVRGAIESMLLASLDTALASPSSGGCLVSLGLVNCQEQHAPLRDRMRELRHHMTLLIRQRLERAIVQGELSADTDTERLSAYFGTIVHGISLQAQDGTRREVLLGIVETAMEVLKTPTL</sequence>
<reference evidence="6 7" key="1">
    <citation type="submission" date="2014-01" db="EMBL/GenBank/DDBJ databases">
        <title>Isolation of Serratia multitudinisentens RB-25 from Ex-Landfill site.</title>
        <authorList>
            <person name="Robson E.H.J."/>
        </authorList>
    </citation>
    <scope>NUCLEOTIDE SEQUENCE [LARGE SCALE GENOMIC DNA]</scope>
    <source>
        <strain evidence="6 7">RB-25</strain>
    </source>
</reference>
<dbReference type="PROSITE" id="PS50977">
    <property type="entry name" value="HTH_TETR_2"/>
    <property type="match status" value="1"/>
</dbReference>
<dbReference type="SUPFAM" id="SSF46689">
    <property type="entry name" value="Homeodomain-like"/>
    <property type="match status" value="1"/>
</dbReference>
<dbReference type="PANTHER" id="PTHR47506:SF1">
    <property type="entry name" value="HTH-TYPE TRANSCRIPTIONAL REGULATOR YJDC"/>
    <property type="match status" value="1"/>
</dbReference>
<dbReference type="KEGG" id="sfo:Z042_24635"/>
<evidence type="ECO:0000256" key="4">
    <source>
        <dbReference type="PROSITE-ProRule" id="PRU00335"/>
    </source>
</evidence>
<name>W0LJ47_9GAMM</name>
<dbReference type="PANTHER" id="PTHR47506">
    <property type="entry name" value="TRANSCRIPTIONAL REGULATORY PROTEIN"/>
    <property type="match status" value="1"/>
</dbReference>
<dbReference type="Pfam" id="PF00440">
    <property type="entry name" value="TetR_N"/>
    <property type="match status" value="1"/>
</dbReference>
<proteinExistence type="predicted"/>
<protein>
    <submittedName>
        <fullName evidence="6">TetR family transcriptional regulator</fullName>
    </submittedName>
</protein>
<dbReference type="InterPro" id="IPR036271">
    <property type="entry name" value="Tet_transcr_reg_TetR-rel_C_sf"/>
</dbReference>
<evidence type="ECO:0000256" key="1">
    <source>
        <dbReference type="ARBA" id="ARBA00023015"/>
    </source>
</evidence>
<evidence type="ECO:0000256" key="2">
    <source>
        <dbReference type="ARBA" id="ARBA00023125"/>
    </source>
</evidence>
<dbReference type="InterPro" id="IPR011075">
    <property type="entry name" value="TetR_C"/>
</dbReference>
<keyword evidence="7" id="KW-1185">Reference proteome</keyword>
<feature type="DNA-binding region" description="H-T-H motif" evidence="4">
    <location>
        <begin position="13"/>
        <end position="32"/>
    </location>
</feature>
<organism evidence="6 7">
    <name type="scientific">Chania multitudinisentens RB-25</name>
    <dbReference type="NCBI Taxonomy" id="1441930"/>
    <lineage>
        <taxon>Bacteria</taxon>
        <taxon>Pseudomonadati</taxon>
        <taxon>Pseudomonadota</taxon>
        <taxon>Gammaproteobacteria</taxon>
        <taxon>Enterobacterales</taxon>
        <taxon>Yersiniaceae</taxon>
        <taxon>Chania</taxon>
    </lineage>
</organism>
<dbReference type="EMBL" id="CP007044">
    <property type="protein sequence ID" value="AHG22439.2"/>
    <property type="molecule type" value="Genomic_DNA"/>
</dbReference>
<dbReference type="OrthoDB" id="270177at2"/>
<dbReference type="Gene3D" id="1.10.10.60">
    <property type="entry name" value="Homeodomain-like"/>
    <property type="match status" value="1"/>
</dbReference>
<dbReference type="STRING" id="1441930.Z042_24635"/>
<keyword evidence="3" id="KW-0804">Transcription</keyword>
<evidence type="ECO:0000256" key="3">
    <source>
        <dbReference type="ARBA" id="ARBA00023163"/>
    </source>
</evidence>
<dbReference type="eggNOG" id="COG1309">
    <property type="taxonomic scope" value="Bacteria"/>
</dbReference>
<dbReference type="Pfam" id="PF16925">
    <property type="entry name" value="TetR_C_13"/>
    <property type="match status" value="1"/>
</dbReference>
<evidence type="ECO:0000313" key="6">
    <source>
        <dbReference type="EMBL" id="AHG22439.2"/>
    </source>
</evidence>
<evidence type="ECO:0000259" key="5">
    <source>
        <dbReference type="PROSITE" id="PS50977"/>
    </source>
</evidence>
<dbReference type="HOGENOM" id="CLU_069356_28_0_6"/>
<dbReference type="AlphaFoldDB" id="W0LJ47"/>
<keyword evidence="2 4" id="KW-0238">DNA-binding</keyword>
<dbReference type="InterPro" id="IPR009057">
    <property type="entry name" value="Homeodomain-like_sf"/>
</dbReference>
<dbReference type="Proteomes" id="UP000019030">
    <property type="component" value="Chromosome"/>
</dbReference>
<reference evidence="6 7" key="2">
    <citation type="submission" date="2015-03" db="EMBL/GenBank/DDBJ databases">
        <authorList>
            <person name="Chan K.-G."/>
        </authorList>
    </citation>
    <scope>NUCLEOTIDE SEQUENCE [LARGE SCALE GENOMIC DNA]</scope>
    <source>
        <strain evidence="6 7">RB-25</strain>
    </source>
</reference>
<keyword evidence="1" id="KW-0805">Transcription regulation</keyword>
<evidence type="ECO:0000313" key="7">
    <source>
        <dbReference type="Proteomes" id="UP000019030"/>
    </source>
</evidence>
<feature type="domain" description="HTH tetR-type" evidence="5">
    <location>
        <begin position="1"/>
        <end position="50"/>
    </location>
</feature>
<gene>
    <name evidence="6" type="ORF">Z042_24635</name>
</gene>
<dbReference type="SUPFAM" id="SSF48498">
    <property type="entry name" value="Tetracyclin repressor-like, C-terminal domain"/>
    <property type="match status" value="1"/>
</dbReference>
<dbReference type="InterPro" id="IPR001647">
    <property type="entry name" value="HTH_TetR"/>
</dbReference>
<dbReference type="Gene3D" id="1.10.357.10">
    <property type="entry name" value="Tetracycline Repressor, domain 2"/>
    <property type="match status" value="1"/>
</dbReference>
<accession>W0LJ47</accession>